<dbReference type="OrthoDB" id="5526466at2"/>
<feature type="signal peptide" evidence="1">
    <location>
        <begin position="1"/>
        <end position="25"/>
    </location>
</feature>
<dbReference type="InterPro" id="IPR038695">
    <property type="entry name" value="Saro_0823-like_sf"/>
</dbReference>
<dbReference type="Pfam" id="PF02643">
    <property type="entry name" value="DUF192"/>
    <property type="match status" value="1"/>
</dbReference>
<dbReference type="InterPro" id="IPR003795">
    <property type="entry name" value="DUF192"/>
</dbReference>
<dbReference type="PANTHER" id="PTHR37953">
    <property type="entry name" value="UPF0127 PROTEIN MJ1496"/>
    <property type="match status" value="1"/>
</dbReference>
<dbReference type="Proteomes" id="UP000002186">
    <property type="component" value="Chromosome"/>
</dbReference>
<reference evidence="2 3" key="2">
    <citation type="journal article" date="2012" name="Stand. Genomic Sci.">
        <title>Complete genome sequence of Thauera aminoaromatica strain MZ1T.</title>
        <authorList>
            <person name="Jiang K."/>
            <person name="Sanseverino J."/>
            <person name="Chauhan A."/>
            <person name="Lucas S."/>
            <person name="Copeland A."/>
            <person name="Lapidus A."/>
            <person name="Del Rio T.G."/>
            <person name="Dalin E."/>
            <person name="Tice H."/>
            <person name="Bruce D."/>
            <person name="Goodwin L."/>
            <person name="Pitluck S."/>
            <person name="Sims D."/>
            <person name="Brettin T."/>
            <person name="Detter J.C."/>
            <person name="Han C."/>
            <person name="Chang Y.J."/>
            <person name="Larimer F."/>
            <person name="Land M."/>
            <person name="Hauser L."/>
            <person name="Kyrpides N.C."/>
            <person name="Mikhailova N."/>
            <person name="Moser S."/>
            <person name="Jegier P."/>
            <person name="Close D."/>
            <person name="Debruyn J.M."/>
            <person name="Wang Y."/>
            <person name="Layton A.C."/>
            <person name="Allen M.S."/>
            <person name="Sayler G.S."/>
        </authorList>
    </citation>
    <scope>NUCLEOTIDE SEQUENCE [LARGE SCALE GENOMIC DNA]</scope>
    <source>
        <strain evidence="2 3">MZ1T</strain>
    </source>
</reference>
<dbReference type="RefSeq" id="WP_012585751.1">
    <property type="nucleotide sequence ID" value="NC_011662.2"/>
</dbReference>
<evidence type="ECO:0000313" key="3">
    <source>
        <dbReference type="Proteomes" id="UP000002186"/>
    </source>
</evidence>
<name>C4KAW2_THASP</name>
<keyword evidence="1" id="KW-0732">Signal</keyword>
<gene>
    <name evidence="2" type="ordered locus">Tmz1t_2939</name>
</gene>
<dbReference type="eggNOG" id="COG1430">
    <property type="taxonomic scope" value="Bacteria"/>
</dbReference>
<dbReference type="EMBL" id="CP001281">
    <property type="protein sequence ID" value="ACR01538.1"/>
    <property type="molecule type" value="Genomic_DNA"/>
</dbReference>
<evidence type="ECO:0000313" key="2">
    <source>
        <dbReference type="EMBL" id="ACR01538.1"/>
    </source>
</evidence>
<sequence length="155" mass="16652">MKKRSSVLRSSIASVLCAAAFSAAAQGGGASLPVAELGAGMYRIEAEVAHTADARQTGLMHRVAMPLHRGMVFVFPEEGAHCMWMRNTHLSLSVAFIDARGKILNIERMAPRTEVNHCAAAPARFALEMNAGWFEERGIAAGALLRGIDRLPAPR</sequence>
<dbReference type="PANTHER" id="PTHR37953:SF1">
    <property type="entry name" value="UPF0127 PROTEIN MJ1496"/>
    <property type="match status" value="1"/>
</dbReference>
<keyword evidence="3" id="KW-1185">Reference proteome</keyword>
<accession>C4KAW2</accession>
<evidence type="ECO:0000256" key="1">
    <source>
        <dbReference type="SAM" id="SignalP"/>
    </source>
</evidence>
<dbReference type="KEGG" id="tmz:Tmz1t_2939"/>
<dbReference type="STRING" id="85643.Tmz1t_2939"/>
<proteinExistence type="predicted"/>
<dbReference type="Gene3D" id="2.60.120.1140">
    <property type="entry name" value="Protein of unknown function DUF192"/>
    <property type="match status" value="1"/>
</dbReference>
<feature type="chain" id="PRO_5002939752" description="DUF192 domain-containing protein" evidence="1">
    <location>
        <begin position="26"/>
        <end position="155"/>
    </location>
</feature>
<organism evidence="2 3">
    <name type="scientific">Thauera aminoaromatica</name>
    <dbReference type="NCBI Taxonomy" id="164330"/>
    <lineage>
        <taxon>Bacteria</taxon>
        <taxon>Pseudomonadati</taxon>
        <taxon>Pseudomonadota</taxon>
        <taxon>Betaproteobacteria</taxon>
        <taxon>Rhodocyclales</taxon>
        <taxon>Zoogloeaceae</taxon>
        <taxon>Thauera</taxon>
    </lineage>
</organism>
<dbReference type="AlphaFoldDB" id="C4KAW2"/>
<reference evidence="3" key="1">
    <citation type="submission" date="2009-05" db="EMBL/GenBank/DDBJ databases">
        <title>Complete sequence of chromosome of Thauera sp. MZ1T.</title>
        <authorList>
            <consortium name="US DOE Joint Genome Institute"/>
            <person name="Lucas S."/>
            <person name="Copeland A."/>
            <person name="Lapidus A."/>
            <person name="Glavina del Rio T."/>
            <person name="Dalin E."/>
            <person name="Tice H."/>
            <person name="Bruce D."/>
            <person name="Goodwin L."/>
            <person name="Pitluck S."/>
            <person name="Sims D."/>
            <person name="Brettin T."/>
            <person name="Detter J.C."/>
            <person name="Han C."/>
            <person name="Larimer F."/>
            <person name="Land M."/>
            <person name="Hauser L."/>
            <person name="Kyrpides N."/>
            <person name="Mikhailova N."/>
            <person name="Sayler G.S."/>
        </authorList>
    </citation>
    <scope>NUCLEOTIDE SEQUENCE [LARGE SCALE GENOMIC DNA]</scope>
    <source>
        <strain evidence="3">MZ1T</strain>
    </source>
</reference>
<protein>
    <recommendedName>
        <fullName evidence="4">DUF192 domain-containing protein</fullName>
    </recommendedName>
</protein>
<dbReference type="HOGENOM" id="CLU_097039_0_0_4"/>
<evidence type="ECO:0008006" key="4">
    <source>
        <dbReference type="Google" id="ProtNLM"/>
    </source>
</evidence>